<name>A0A392U0K3_9FABA</name>
<proteinExistence type="predicted"/>
<dbReference type="AlphaFoldDB" id="A0A392U0K3"/>
<evidence type="ECO:0000313" key="1">
    <source>
        <dbReference type="EMBL" id="MCI66879.1"/>
    </source>
</evidence>
<reference evidence="1 2" key="1">
    <citation type="journal article" date="2018" name="Front. Plant Sci.">
        <title>Red Clover (Trifolium pratense) and Zigzag Clover (T. medium) - A Picture of Genomic Similarities and Differences.</title>
        <authorList>
            <person name="Dluhosova J."/>
            <person name="Istvanek J."/>
            <person name="Nedelnik J."/>
            <person name="Repkova J."/>
        </authorList>
    </citation>
    <scope>NUCLEOTIDE SEQUENCE [LARGE SCALE GENOMIC DNA]</scope>
    <source>
        <strain evidence="2">cv. 10/8</strain>
        <tissue evidence="1">Leaf</tissue>
    </source>
</reference>
<evidence type="ECO:0000313" key="2">
    <source>
        <dbReference type="Proteomes" id="UP000265520"/>
    </source>
</evidence>
<protein>
    <submittedName>
        <fullName evidence="1">Uncharacterized protein</fullName>
    </submittedName>
</protein>
<keyword evidence="2" id="KW-1185">Reference proteome</keyword>
<comment type="caution">
    <text evidence="1">The sequence shown here is derived from an EMBL/GenBank/DDBJ whole genome shotgun (WGS) entry which is preliminary data.</text>
</comment>
<dbReference type="Proteomes" id="UP000265520">
    <property type="component" value="Unassembled WGS sequence"/>
</dbReference>
<organism evidence="1 2">
    <name type="scientific">Trifolium medium</name>
    <dbReference type="NCBI Taxonomy" id="97028"/>
    <lineage>
        <taxon>Eukaryota</taxon>
        <taxon>Viridiplantae</taxon>
        <taxon>Streptophyta</taxon>
        <taxon>Embryophyta</taxon>
        <taxon>Tracheophyta</taxon>
        <taxon>Spermatophyta</taxon>
        <taxon>Magnoliopsida</taxon>
        <taxon>eudicotyledons</taxon>
        <taxon>Gunneridae</taxon>
        <taxon>Pentapetalae</taxon>
        <taxon>rosids</taxon>
        <taxon>fabids</taxon>
        <taxon>Fabales</taxon>
        <taxon>Fabaceae</taxon>
        <taxon>Papilionoideae</taxon>
        <taxon>50 kb inversion clade</taxon>
        <taxon>NPAAA clade</taxon>
        <taxon>Hologalegina</taxon>
        <taxon>IRL clade</taxon>
        <taxon>Trifolieae</taxon>
        <taxon>Trifolium</taxon>
    </lineage>
</organism>
<accession>A0A392U0K3</accession>
<dbReference type="EMBL" id="LXQA010704369">
    <property type="protein sequence ID" value="MCI66879.1"/>
    <property type="molecule type" value="Genomic_DNA"/>
</dbReference>
<feature type="non-terminal residue" evidence="1">
    <location>
        <position position="1"/>
    </location>
</feature>
<sequence length="34" mass="3862">SQDQNLSLSEKWLAKRVNGSSQDQDLSLSEKWLA</sequence>